<evidence type="ECO:0000256" key="2">
    <source>
        <dbReference type="ARBA" id="ARBA00022801"/>
    </source>
</evidence>
<organism evidence="5 6">
    <name type="scientific">Marinicrinis lubricantis</name>
    <dbReference type="NCBI Taxonomy" id="2086470"/>
    <lineage>
        <taxon>Bacteria</taxon>
        <taxon>Bacillati</taxon>
        <taxon>Bacillota</taxon>
        <taxon>Bacilli</taxon>
        <taxon>Bacillales</taxon>
        <taxon>Paenibacillaceae</taxon>
    </lineage>
</organism>
<reference evidence="6" key="1">
    <citation type="journal article" date="2019" name="Int. J. Syst. Evol. Microbiol.">
        <title>The Global Catalogue of Microorganisms (GCM) 10K type strain sequencing project: providing services to taxonomists for standard genome sequencing and annotation.</title>
        <authorList>
            <consortium name="The Broad Institute Genomics Platform"/>
            <consortium name="The Broad Institute Genome Sequencing Center for Infectious Disease"/>
            <person name="Wu L."/>
            <person name="Ma J."/>
        </authorList>
    </citation>
    <scope>NUCLEOTIDE SEQUENCE [LARGE SCALE GENOMIC DNA]</scope>
    <source>
        <strain evidence="6">CCM 8749</strain>
    </source>
</reference>
<comment type="catalytic activity">
    <reaction evidence="4">
        <text>The enzyme specifically hydrolyzes (1-&gt;4)-beta-D-galactosidic linkages in type I arabinogalactans.</text>
        <dbReference type="EC" id="3.2.1.89"/>
    </reaction>
</comment>
<name>A0ABW1INX6_9BACL</name>
<feature type="signal peptide" evidence="4">
    <location>
        <begin position="1"/>
        <end position="25"/>
    </location>
</feature>
<dbReference type="Gene3D" id="3.20.20.80">
    <property type="entry name" value="Glycosidases"/>
    <property type="match status" value="1"/>
</dbReference>
<evidence type="ECO:0000256" key="1">
    <source>
        <dbReference type="ARBA" id="ARBA00010687"/>
    </source>
</evidence>
<evidence type="ECO:0000256" key="3">
    <source>
        <dbReference type="ARBA" id="ARBA00023295"/>
    </source>
</evidence>
<keyword evidence="3 4" id="KW-0326">Glycosidase</keyword>
<dbReference type="Pfam" id="PF07745">
    <property type="entry name" value="Glyco_hydro_53"/>
    <property type="match status" value="1"/>
</dbReference>
<dbReference type="EMBL" id="JBHSQV010000134">
    <property type="protein sequence ID" value="MFC5986792.1"/>
    <property type="molecule type" value="Genomic_DNA"/>
</dbReference>
<evidence type="ECO:0000313" key="6">
    <source>
        <dbReference type="Proteomes" id="UP001596250"/>
    </source>
</evidence>
<gene>
    <name evidence="5" type="ORF">ACFPXP_10220</name>
</gene>
<proteinExistence type="inferred from homology"/>
<dbReference type="InterPro" id="IPR011683">
    <property type="entry name" value="Glyco_hydro_53"/>
</dbReference>
<dbReference type="SUPFAM" id="SSF51445">
    <property type="entry name" value="(Trans)glycosidases"/>
    <property type="match status" value="1"/>
</dbReference>
<dbReference type="PANTHER" id="PTHR34983">
    <property type="entry name" value="ARABINOGALACTAN ENDO-BETA-1,4-GALACTANASE A"/>
    <property type="match status" value="1"/>
</dbReference>
<accession>A0ABW1INX6</accession>
<keyword evidence="4" id="KW-0732">Signal</keyword>
<protein>
    <recommendedName>
        <fullName evidence="4">Arabinogalactan endo-beta-1,4-galactanase</fullName>
        <ecNumber evidence="4">3.2.1.89</ecNumber>
    </recommendedName>
</protein>
<dbReference type="Gene3D" id="2.60.120.260">
    <property type="entry name" value="Galactose-binding domain-like"/>
    <property type="match status" value="1"/>
</dbReference>
<feature type="chain" id="PRO_5044989780" description="Arabinogalactan endo-beta-1,4-galactanase" evidence="4">
    <location>
        <begin position="26"/>
        <end position="545"/>
    </location>
</feature>
<dbReference type="InterPro" id="IPR017853">
    <property type="entry name" value="GH"/>
</dbReference>
<keyword evidence="6" id="KW-1185">Reference proteome</keyword>
<dbReference type="RefSeq" id="WP_379894107.1">
    <property type="nucleotide sequence ID" value="NZ_CBCSCT010000073.1"/>
</dbReference>
<comment type="similarity">
    <text evidence="1 4">Belongs to the glycosyl hydrolase 53 family.</text>
</comment>
<dbReference type="PANTHER" id="PTHR34983:SF2">
    <property type="entry name" value="ENDO-BETA-1,4-GALACTANASE"/>
    <property type="match status" value="1"/>
</dbReference>
<sequence length="545" mass="60555">MKQAIRRSMLLLLAIIVLTPFQNMRTDAASTGTDLIMGADVSMLHEVENLGGRFYENGTRKDALEILSSHGMNFVRLRLWVDPYDSQGHSYGGGTNDLATTIQLAQRAKAEGMNLLLDLHYSDFWADPGTQTKPKAWQNLTYEQLKNQVYQYSRDVITSFKQAGVLPEMVQVGNEITSGILWDDGKIVNNDFTQLAELLSSGIAGIEDALSSGEDVEIVLHIDHGGDNSLYRWWFDAITAEGVDFDIIGLSYYPFWHGTMGELQTNLNDISRRYGKDVMIVETAYGFTLADGDGLGNSFYTAEESIGGYPASPEGQIAYMRDLKEIMRDVPNDRGRGIFWWEPAWLPVEGATWGNEAGKAYMNDTGLPNNPWDNQTLFDFNGNALSSLSVFTEGPAVNHVNNHDFEADGWTNTPSSWGVWASDPADLDAVKVEQPGTTGDYKLTHWKDSAYTASTYQVITGLENGTYSFTAWVLNSGGQNAAYLYAKSYGGSELQQALPVSDTNWVKVRIDNIQVTNGQCEIGVYSDANENDWINMDNVKFYKTN</sequence>
<evidence type="ECO:0000313" key="5">
    <source>
        <dbReference type="EMBL" id="MFC5986792.1"/>
    </source>
</evidence>
<dbReference type="EC" id="3.2.1.89" evidence="4"/>
<dbReference type="Proteomes" id="UP001596250">
    <property type="component" value="Unassembled WGS sequence"/>
</dbReference>
<comment type="caution">
    <text evidence="5">The sequence shown here is derived from an EMBL/GenBank/DDBJ whole genome shotgun (WGS) entry which is preliminary data.</text>
</comment>
<evidence type="ECO:0000256" key="4">
    <source>
        <dbReference type="RuleBase" id="RU361192"/>
    </source>
</evidence>
<keyword evidence="2 4" id="KW-0378">Hydrolase</keyword>